<dbReference type="Proteomes" id="UP000616885">
    <property type="component" value="Unassembled WGS sequence"/>
</dbReference>
<evidence type="ECO:0000256" key="1">
    <source>
        <dbReference type="SAM" id="MobiDB-lite"/>
    </source>
</evidence>
<reference evidence="2" key="1">
    <citation type="submission" date="2020-10" db="EMBL/GenBank/DDBJ databases">
        <title>High-Quality Genome Resource of Clonostachys rosea strain S41 by Oxford Nanopore Long-Read Sequencing.</title>
        <authorList>
            <person name="Wang H."/>
        </authorList>
    </citation>
    <scope>NUCLEOTIDE SEQUENCE</scope>
    <source>
        <strain evidence="2">S41</strain>
    </source>
</reference>
<organism evidence="2 3">
    <name type="scientific">Bionectria ochroleuca</name>
    <name type="common">Gliocladium roseum</name>
    <dbReference type="NCBI Taxonomy" id="29856"/>
    <lineage>
        <taxon>Eukaryota</taxon>
        <taxon>Fungi</taxon>
        <taxon>Dikarya</taxon>
        <taxon>Ascomycota</taxon>
        <taxon>Pezizomycotina</taxon>
        <taxon>Sordariomycetes</taxon>
        <taxon>Hypocreomycetidae</taxon>
        <taxon>Hypocreales</taxon>
        <taxon>Bionectriaceae</taxon>
        <taxon>Clonostachys</taxon>
    </lineage>
</organism>
<evidence type="ECO:0000313" key="2">
    <source>
        <dbReference type="EMBL" id="KAF9760272.1"/>
    </source>
</evidence>
<feature type="region of interest" description="Disordered" evidence="1">
    <location>
        <begin position="1"/>
        <end position="62"/>
    </location>
</feature>
<sequence>MSSRLTSSPSSSSFSSSSSLSSSSSYYSPYSPSSSSPSSSSSYKPRKASQKPHGSRKPHGFSSWEEGDIAFLKPWNEIENDLPPKAFSSFRKAIRHQKRACNHPVIILKASADGSHFAVTTVSAYSSSSDNDYLAPWNQPHHFRKAKKDFRSFERSERANGRPTLLLEGNKLMPKPELSWVYIQSVLVVDKKALKVFTKSHDHLQLTPRSLTDLWAHMEAETRDFDRVARTLATAIVAPHPVARPHRKGQEQATGRSSNLPAKAVATPTSPPVRPSKPPSSWAQVAASKAMTGGSRAGASSSSATLLYGAQSLCRSESKRSKPLGSQNAFRVLACA</sequence>
<feature type="compositionally biased region" description="Basic residues" evidence="1">
    <location>
        <begin position="44"/>
        <end position="59"/>
    </location>
</feature>
<dbReference type="EMBL" id="JADCTT010000001">
    <property type="protein sequence ID" value="KAF9760272.1"/>
    <property type="molecule type" value="Genomic_DNA"/>
</dbReference>
<evidence type="ECO:0000313" key="3">
    <source>
        <dbReference type="Proteomes" id="UP000616885"/>
    </source>
</evidence>
<protein>
    <submittedName>
        <fullName evidence="2">Uncharacterized protein</fullName>
    </submittedName>
</protein>
<feature type="compositionally biased region" description="Pro residues" evidence="1">
    <location>
        <begin position="269"/>
        <end position="278"/>
    </location>
</feature>
<proteinExistence type="predicted"/>
<feature type="compositionally biased region" description="Low complexity" evidence="1">
    <location>
        <begin position="293"/>
        <end position="303"/>
    </location>
</feature>
<feature type="region of interest" description="Disordered" evidence="1">
    <location>
        <begin position="239"/>
        <end position="303"/>
    </location>
</feature>
<name>A0A8H7NQ42_BIOOC</name>
<gene>
    <name evidence="2" type="ORF">IM811_001966</name>
</gene>
<feature type="compositionally biased region" description="Polar residues" evidence="1">
    <location>
        <begin position="251"/>
        <end position="260"/>
    </location>
</feature>
<dbReference type="AlphaFoldDB" id="A0A8H7NQ42"/>
<comment type="caution">
    <text evidence="2">The sequence shown here is derived from an EMBL/GenBank/DDBJ whole genome shotgun (WGS) entry which is preliminary data.</text>
</comment>
<accession>A0A8H7NQ42</accession>
<feature type="compositionally biased region" description="Low complexity" evidence="1">
    <location>
        <begin position="7"/>
        <end position="43"/>
    </location>
</feature>